<dbReference type="AlphaFoldDB" id="A0ABC8QS80"/>
<proteinExistence type="predicted"/>
<reference evidence="1 2" key="1">
    <citation type="submission" date="2024-02" db="EMBL/GenBank/DDBJ databases">
        <authorList>
            <person name="Vignale AGUSTIN F."/>
            <person name="Sosa J E."/>
            <person name="Modenutti C."/>
        </authorList>
    </citation>
    <scope>NUCLEOTIDE SEQUENCE [LARGE SCALE GENOMIC DNA]</scope>
</reference>
<organism evidence="1 2">
    <name type="scientific">Ilex paraguariensis</name>
    <name type="common">yerba mate</name>
    <dbReference type="NCBI Taxonomy" id="185542"/>
    <lineage>
        <taxon>Eukaryota</taxon>
        <taxon>Viridiplantae</taxon>
        <taxon>Streptophyta</taxon>
        <taxon>Embryophyta</taxon>
        <taxon>Tracheophyta</taxon>
        <taxon>Spermatophyta</taxon>
        <taxon>Magnoliopsida</taxon>
        <taxon>eudicotyledons</taxon>
        <taxon>Gunneridae</taxon>
        <taxon>Pentapetalae</taxon>
        <taxon>asterids</taxon>
        <taxon>campanulids</taxon>
        <taxon>Aquifoliales</taxon>
        <taxon>Aquifoliaceae</taxon>
        <taxon>Ilex</taxon>
    </lineage>
</organism>
<comment type="caution">
    <text evidence="1">The sequence shown here is derived from an EMBL/GenBank/DDBJ whole genome shotgun (WGS) entry which is preliminary data.</text>
</comment>
<dbReference type="EMBL" id="CAUOFW020000722">
    <property type="protein sequence ID" value="CAK9135589.1"/>
    <property type="molecule type" value="Genomic_DNA"/>
</dbReference>
<dbReference type="Proteomes" id="UP001642360">
    <property type="component" value="Unassembled WGS sequence"/>
</dbReference>
<keyword evidence="2" id="KW-1185">Reference proteome</keyword>
<sequence>MCLLLVARAIQTPIDGIDSIAIASYSSHSLATGILAIAILAWSTGSGPIDVQRAIEMNSGSCSALYKMMKTIITLSFVPPSMLLTINTNPMEEFFNRFLILTLAVIANSQDGVGGIGSGRSGEGVKERLRLGSVRVERKVRRSR</sequence>
<accession>A0ABC8QS80</accession>
<protein>
    <submittedName>
        <fullName evidence="1">Uncharacterized protein</fullName>
    </submittedName>
</protein>
<gene>
    <name evidence="1" type="ORF">ILEXP_LOCUS2546</name>
</gene>
<name>A0ABC8QS80_9AQUA</name>
<evidence type="ECO:0000313" key="1">
    <source>
        <dbReference type="EMBL" id="CAK9135589.1"/>
    </source>
</evidence>
<evidence type="ECO:0000313" key="2">
    <source>
        <dbReference type="Proteomes" id="UP001642360"/>
    </source>
</evidence>